<dbReference type="Proteomes" id="UP001646157">
    <property type="component" value="Unassembled WGS sequence"/>
</dbReference>
<evidence type="ECO:0000313" key="2">
    <source>
        <dbReference type="EMBL" id="MBM7587686.1"/>
    </source>
</evidence>
<dbReference type="InterPro" id="IPR000871">
    <property type="entry name" value="Beta-lactam_class-A"/>
</dbReference>
<keyword evidence="2" id="KW-0378">Hydrolase</keyword>
<dbReference type="InterPro" id="IPR012338">
    <property type="entry name" value="Beta-lactam/transpept-like"/>
</dbReference>
<dbReference type="SUPFAM" id="SSF56601">
    <property type="entry name" value="beta-lactamase/transpeptidase-like"/>
    <property type="match status" value="1"/>
</dbReference>
<dbReference type="RefSeq" id="WP_205174856.1">
    <property type="nucleotide sequence ID" value="NZ_JAFBDZ010000005.1"/>
</dbReference>
<dbReference type="EC" id="3.5.2.6" evidence="2"/>
<reference evidence="2 3" key="1">
    <citation type="submission" date="2021-01" db="EMBL/GenBank/DDBJ databases">
        <title>Genomic Encyclopedia of Type Strains, Phase IV (KMG-IV): sequencing the most valuable type-strain genomes for metagenomic binning, comparative biology and taxonomic classification.</title>
        <authorList>
            <person name="Goeker M."/>
        </authorList>
    </citation>
    <scope>NUCLEOTIDE SEQUENCE [LARGE SCALE GENOMIC DNA]</scope>
    <source>
        <strain evidence="2 3">DSM 24834</strain>
    </source>
</reference>
<dbReference type="PANTHER" id="PTHR35333">
    <property type="entry name" value="BETA-LACTAMASE"/>
    <property type="match status" value="1"/>
</dbReference>
<accession>A0ABS2NIJ0</accession>
<dbReference type="InterPro" id="IPR045155">
    <property type="entry name" value="Beta-lactam_cat"/>
</dbReference>
<keyword evidence="3" id="KW-1185">Reference proteome</keyword>
<evidence type="ECO:0000259" key="1">
    <source>
        <dbReference type="Pfam" id="PF13354"/>
    </source>
</evidence>
<dbReference type="Pfam" id="PF13354">
    <property type="entry name" value="Beta-lactamase2"/>
    <property type="match status" value="1"/>
</dbReference>
<sequence length="261" mass="29492">MDFQMLETCINETIKECKGRVSVMLEMDEHVFEFNSDEVYSSASLIKIPILIEAFRQVEKGILRLDQQIRIADYPTADGAGVIHVLSTGMVLTVKDLMTLMIIVSDNTATNILIDIIGKDLINDCIHSLGLSCTKLDRHMMDLHAIQNGKNNLTCAEDMVTLLKIINEDSFLSEESRQEVLTIMSNQQFNHKLPSLMDLDKVFVANKTGELPGFEHDCAIICFREKTAYVAVLIGETPDKENARYVLSRIGQLIYKYIIKE</sequence>
<proteinExistence type="predicted"/>
<comment type="caution">
    <text evidence="2">The sequence shown here is derived from an EMBL/GenBank/DDBJ whole genome shotgun (WGS) entry which is preliminary data.</text>
</comment>
<evidence type="ECO:0000313" key="3">
    <source>
        <dbReference type="Proteomes" id="UP001646157"/>
    </source>
</evidence>
<feature type="domain" description="Beta-lactamase class A catalytic" evidence="1">
    <location>
        <begin position="29"/>
        <end position="232"/>
    </location>
</feature>
<name>A0ABS2NIJ0_9BACI</name>
<gene>
    <name evidence="2" type="ORF">JOC86_004260</name>
</gene>
<dbReference type="PANTHER" id="PTHR35333:SF3">
    <property type="entry name" value="BETA-LACTAMASE-TYPE TRANSPEPTIDASE FOLD CONTAINING PROTEIN"/>
    <property type="match status" value="1"/>
</dbReference>
<dbReference type="Gene3D" id="3.40.710.10">
    <property type="entry name" value="DD-peptidase/beta-lactamase superfamily"/>
    <property type="match status" value="1"/>
</dbReference>
<protein>
    <submittedName>
        <fullName evidence="2">Beta-lactamase class A</fullName>
        <ecNumber evidence="2">3.5.2.6</ecNumber>
    </submittedName>
</protein>
<organism evidence="2 3">
    <name type="scientific">Rossellomorea pakistanensis</name>
    <dbReference type="NCBI Taxonomy" id="992288"/>
    <lineage>
        <taxon>Bacteria</taxon>
        <taxon>Bacillati</taxon>
        <taxon>Bacillota</taxon>
        <taxon>Bacilli</taxon>
        <taxon>Bacillales</taxon>
        <taxon>Bacillaceae</taxon>
        <taxon>Rossellomorea</taxon>
    </lineage>
</organism>
<dbReference type="EMBL" id="JAFBDZ010000005">
    <property type="protein sequence ID" value="MBM7587686.1"/>
    <property type="molecule type" value="Genomic_DNA"/>
</dbReference>
<dbReference type="GO" id="GO:0008800">
    <property type="term" value="F:beta-lactamase activity"/>
    <property type="evidence" value="ECO:0007669"/>
    <property type="project" value="UniProtKB-EC"/>
</dbReference>